<accession>A0A410X0C4</accession>
<organism evidence="2 3">
    <name type="scientific">Paenibacillus chitinolyticus</name>
    <dbReference type="NCBI Taxonomy" id="79263"/>
    <lineage>
        <taxon>Bacteria</taxon>
        <taxon>Bacillati</taxon>
        <taxon>Bacillota</taxon>
        <taxon>Bacilli</taxon>
        <taxon>Bacillales</taxon>
        <taxon>Paenibacillaceae</taxon>
        <taxon>Paenibacillus</taxon>
    </lineage>
</organism>
<dbReference type="OrthoDB" id="2647132at2"/>
<dbReference type="RefSeq" id="WP_042232912.1">
    <property type="nucleotide sequence ID" value="NZ_CP026520.1"/>
</dbReference>
<proteinExistence type="predicted"/>
<evidence type="ECO:0000313" key="3">
    <source>
        <dbReference type="Proteomes" id="UP000288943"/>
    </source>
</evidence>
<evidence type="ECO:0000313" key="4">
    <source>
        <dbReference type="Proteomes" id="UP001527202"/>
    </source>
</evidence>
<reference evidence="1 4" key="2">
    <citation type="submission" date="2022-05" db="EMBL/GenBank/DDBJ databases">
        <title>Genome Sequencing of Bee-Associated Microbes.</title>
        <authorList>
            <person name="Dunlap C."/>
        </authorList>
    </citation>
    <scope>NUCLEOTIDE SEQUENCE [LARGE SCALE GENOMIC DNA]</scope>
    <source>
        <strain evidence="1 4">NRRL B-23120</strain>
    </source>
</reference>
<dbReference type="AlphaFoldDB" id="A0A410X0C4"/>
<reference evidence="2 3" key="1">
    <citation type="submission" date="2018-01" db="EMBL/GenBank/DDBJ databases">
        <title>The whole genome sequencing and assembly of Paenibacillus chitinolyticus KCCM 41400 strain.</title>
        <authorList>
            <person name="Kim J.-Y."/>
            <person name="Park M.-K."/>
            <person name="Lee Y.-J."/>
            <person name="Yi H."/>
            <person name="Bahn Y.-S."/>
            <person name="Kim J.F."/>
            <person name="Lee D.-W."/>
        </authorList>
    </citation>
    <scope>NUCLEOTIDE SEQUENCE [LARGE SCALE GENOMIC DNA]</scope>
    <source>
        <strain evidence="2 3">KCCM 41400</strain>
    </source>
</reference>
<name>A0A410X0C4_9BACL</name>
<dbReference type="EMBL" id="CP026520">
    <property type="protein sequence ID" value="QAV20129.1"/>
    <property type="molecule type" value="Genomic_DNA"/>
</dbReference>
<dbReference type="Proteomes" id="UP001527202">
    <property type="component" value="Unassembled WGS sequence"/>
</dbReference>
<dbReference type="EMBL" id="JAMDMJ010000054">
    <property type="protein sequence ID" value="MCY9599694.1"/>
    <property type="molecule type" value="Genomic_DNA"/>
</dbReference>
<dbReference type="KEGG" id="pchi:PC41400_21660"/>
<dbReference type="GeneID" id="95377403"/>
<protein>
    <submittedName>
        <fullName evidence="2">Uncharacterized protein</fullName>
    </submittedName>
</protein>
<sequence length="78" mass="9169">MARLKFEMWKDGDGNIMSRFTDGKGRSTDSYWCGPPESIDHVGPEYLPQRHRHPNVRGGRHIEFIKRQYKIEVAKVRV</sequence>
<evidence type="ECO:0000313" key="1">
    <source>
        <dbReference type="EMBL" id="MCY9599694.1"/>
    </source>
</evidence>
<keyword evidence="4" id="KW-1185">Reference proteome</keyword>
<dbReference type="Proteomes" id="UP000288943">
    <property type="component" value="Chromosome"/>
</dbReference>
<evidence type="ECO:0000313" key="2">
    <source>
        <dbReference type="EMBL" id="QAV20129.1"/>
    </source>
</evidence>
<gene>
    <name evidence="1" type="ORF">M5X16_28515</name>
    <name evidence="2" type="ORF">PC41400_21660</name>
</gene>